<dbReference type="InterPro" id="IPR002110">
    <property type="entry name" value="Ankyrin_rpt"/>
</dbReference>
<keyword evidence="1" id="KW-0677">Repeat</keyword>
<dbReference type="PANTHER" id="PTHR24126:SF14">
    <property type="entry name" value="ANK_REP_REGION DOMAIN-CONTAINING PROTEIN"/>
    <property type="match status" value="1"/>
</dbReference>
<feature type="repeat" description="ANK" evidence="3">
    <location>
        <begin position="34"/>
        <end position="67"/>
    </location>
</feature>
<evidence type="ECO:0000313" key="4">
    <source>
        <dbReference type="EMBL" id="CRG85182.1"/>
    </source>
</evidence>
<evidence type="ECO:0000313" key="5">
    <source>
        <dbReference type="Proteomes" id="UP000054383"/>
    </source>
</evidence>
<dbReference type="STRING" id="28573.A0A0U1LPJ2"/>
<dbReference type="SUPFAM" id="SSF48403">
    <property type="entry name" value="Ankyrin repeat"/>
    <property type="match status" value="1"/>
</dbReference>
<dbReference type="Proteomes" id="UP000054383">
    <property type="component" value="Unassembled WGS sequence"/>
</dbReference>
<protein>
    <submittedName>
        <fullName evidence="4">Uncharacterized protein</fullName>
    </submittedName>
</protein>
<dbReference type="OMA" id="CLFVTET"/>
<reference evidence="4 5" key="1">
    <citation type="submission" date="2015-04" db="EMBL/GenBank/DDBJ databases">
        <authorList>
            <person name="Syromyatnikov M.Y."/>
            <person name="Popov V.N."/>
        </authorList>
    </citation>
    <scope>NUCLEOTIDE SEQUENCE [LARGE SCALE GENOMIC DNA]</scope>
    <source>
        <strain evidence="4">WF-38-12</strain>
    </source>
</reference>
<evidence type="ECO:0000256" key="2">
    <source>
        <dbReference type="ARBA" id="ARBA00023043"/>
    </source>
</evidence>
<dbReference type="Gene3D" id="1.25.40.20">
    <property type="entry name" value="Ankyrin repeat-containing domain"/>
    <property type="match status" value="1"/>
</dbReference>
<dbReference type="Pfam" id="PF12796">
    <property type="entry name" value="Ank_2"/>
    <property type="match status" value="1"/>
</dbReference>
<keyword evidence="2 3" id="KW-0040">ANK repeat</keyword>
<dbReference type="PROSITE" id="PS50088">
    <property type="entry name" value="ANK_REPEAT"/>
    <property type="match status" value="1"/>
</dbReference>
<gene>
    <name evidence="4" type="ORF">PISL3812_02301</name>
</gene>
<dbReference type="SMART" id="SM00248">
    <property type="entry name" value="ANK"/>
    <property type="match status" value="1"/>
</dbReference>
<dbReference type="AlphaFoldDB" id="A0A0U1LPJ2"/>
<name>A0A0U1LPJ2_TALIS</name>
<dbReference type="EMBL" id="CVMT01000002">
    <property type="protein sequence ID" value="CRG85182.1"/>
    <property type="molecule type" value="Genomic_DNA"/>
</dbReference>
<evidence type="ECO:0000256" key="1">
    <source>
        <dbReference type="ARBA" id="ARBA00022737"/>
    </source>
</evidence>
<keyword evidence="5" id="KW-1185">Reference proteome</keyword>
<dbReference type="OrthoDB" id="19174at2759"/>
<dbReference type="InterPro" id="IPR036770">
    <property type="entry name" value="Ankyrin_rpt-contain_sf"/>
</dbReference>
<dbReference type="PROSITE" id="PS50297">
    <property type="entry name" value="ANK_REP_REGION"/>
    <property type="match status" value="1"/>
</dbReference>
<accession>A0A0U1LPJ2</accession>
<evidence type="ECO:0000256" key="3">
    <source>
        <dbReference type="PROSITE-ProRule" id="PRU00023"/>
    </source>
</evidence>
<dbReference type="PANTHER" id="PTHR24126">
    <property type="entry name" value="ANKYRIN REPEAT, PH AND SEC7 DOMAIN CONTAINING PROTEIN SECG-RELATED"/>
    <property type="match status" value="1"/>
</dbReference>
<sequence length="218" mass="23739">MSRPNLYILAADNPSAVLSALQSDSSQASCQDEHGYSLLHAAASYGHIDLLRALVQEYNVNPNLTDEDGETCLFVAETLEIAKCLVEELGADPKHTNDEGLTAQETIQSDGSFPEIAIYLGQVTGNDTSDSTQSLRDVHAPPPLPPNININLGTVSEQEVNGEAGEIDPEFRRRIAELAAREDFHSEEGQNQLRALVTDAIRGVGAETQDRDVRRRTE</sequence>
<proteinExistence type="predicted"/>
<organism evidence="4 5">
    <name type="scientific">Talaromyces islandicus</name>
    <name type="common">Penicillium islandicum</name>
    <dbReference type="NCBI Taxonomy" id="28573"/>
    <lineage>
        <taxon>Eukaryota</taxon>
        <taxon>Fungi</taxon>
        <taxon>Dikarya</taxon>
        <taxon>Ascomycota</taxon>
        <taxon>Pezizomycotina</taxon>
        <taxon>Eurotiomycetes</taxon>
        <taxon>Eurotiomycetidae</taxon>
        <taxon>Eurotiales</taxon>
        <taxon>Trichocomaceae</taxon>
        <taxon>Talaromyces</taxon>
        <taxon>Talaromyces sect. Islandici</taxon>
    </lineage>
</organism>